<dbReference type="InterPro" id="IPR023408">
    <property type="entry name" value="MscS_beta-dom_sf"/>
</dbReference>
<feature type="transmembrane region" description="Helical" evidence="8">
    <location>
        <begin position="314"/>
        <end position="334"/>
    </location>
</feature>
<evidence type="ECO:0000256" key="3">
    <source>
        <dbReference type="ARBA" id="ARBA00022475"/>
    </source>
</evidence>
<dbReference type="InterPro" id="IPR045276">
    <property type="entry name" value="YbiO_bact"/>
</dbReference>
<dbReference type="GO" id="GO:0005886">
    <property type="term" value="C:plasma membrane"/>
    <property type="evidence" value="ECO:0007669"/>
    <property type="project" value="UniProtKB-SubCell"/>
</dbReference>
<evidence type="ECO:0000313" key="11">
    <source>
        <dbReference type="EMBL" id="BAY83790.1"/>
    </source>
</evidence>
<evidence type="ECO:0000256" key="2">
    <source>
        <dbReference type="ARBA" id="ARBA00008017"/>
    </source>
</evidence>
<dbReference type="SUPFAM" id="SSF50182">
    <property type="entry name" value="Sm-like ribonucleoproteins"/>
    <property type="match status" value="1"/>
</dbReference>
<comment type="subcellular location">
    <subcellularLocation>
        <location evidence="1">Cell membrane</location>
        <topology evidence="1">Multi-pass membrane protein</topology>
    </subcellularLocation>
</comment>
<comment type="similarity">
    <text evidence="2">Belongs to the MscS (TC 1.A.23) family.</text>
</comment>
<feature type="domain" description="Mechanosensitive ion channel MscS C-terminal" evidence="10">
    <location>
        <begin position="431"/>
        <end position="518"/>
    </location>
</feature>
<feature type="transmembrane region" description="Helical" evidence="8">
    <location>
        <begin position="167"/>
        <end position="184"/>
    </location>
</feature>
<dbReference type="PANTHER" id="PTHR30460">
    <property type="entry name" value="MODERATE CONDUCTANCE MECHANOSENSITIVE CHANNEL YBIO"/>
    <property type="match status" value="1"/>
</dbReference>
<evidence type="ECO:0000256" key="7">
    <source>
        <dbReference type="SAM" id="Coils"/>
    </source>
</evidence>
<dbReference type="InterPro" id="IPR010920">
    <property type="entry name" value="LSM_dom_sf"/>
</dbReference>
<dbReference type="Pfam" id="PF21082">
    <property type="entry name" value="MS_channel_3rd"/>
    <property type="match status" value="1"/>
</dbReference>
<dbReference type="InterPro" id="IPR049278">
    <property type="entry name" value="MS_channel_C"/>
</dbReference>
<gene>
    <name evidence="11" type="ORF">NIES267_32840</name>
</gene>
<sequence>MRCRFILIALFSILIAVGIDAKIATAQFPFYSQIKPPSLNINIRDLENKVVAGSVYLYGKPLFSIAAPRVSLNERLQNIQDNLANISKAYLQKSEEKLDIEIRTENGLPVIYINQRYLLTVTQEDAKLRGLNPGTSALILKQELLEGLQQARYERTSEYITEQIKNAAIVLAIMVVISGGVLYYSRFAKYSQESTLTSAQKAYRPISTLLEKQQKGHIKEVKRRLFQLVQIGIWTGGTLFILSLFPYTRAIQVGIIAFLKIPLRLGIVGLVIYVAIRLSYALVERLTSAFVQSSTLLTPETSERLQLRVSTISGVAKSIATFLWLGVGILLGLTALGIDIVPLLAGVSLIGVALSLASQSLIKDAINGFLIIMEDQYALGDVITVGDVGGLVENLNLRITQVRDAEGRLITIPNSEVKIVANLSSRWSRADLNIPIAYQTDIDQALQLIETVGLDMDKDERWEHQIIEPPDVLGIENFGERGLIIRVWIKTQPLKQWDVAREYRRRMKVAFDKAGISIPIPQQNVWLNSVSTHQLTASNQNHKY</sequence>
<dbReference type="Gene3D" id="3.30.70.100">
    <property type="match status" value="1"/>
</dbReference>
<evidence type="ECO:0000256" key="5">
    <source>
        <dbReference type="ARBA" id="ARBA00022989"/>
    </source>
</evidence>
<evidence type="ECO:0000259" key="9">
    <source>
        <dbReference type="Pfam" id="PF00924"/>
    </source>
</evidence>
<evidence type="ECO:0008006" key="13">
    <source>
        <dbReference type="Google" id="ProtNLM"/>
    </source>
</evidence>
<dbReference type="Gene3D" id="1.10.287.1260">
    <property type="match status" value="1"/>
</dbReference>
<dbReference type="EMBL" id="AP018227">
    <property type="protein sequence ID" value="BAY83790.1"/>
    <property type="molecule type" value="Genomic_DNA"/>
</dbReference>
<evidence type="ECO:0000313" key="12">
    <source>
        <dbReference type="Proteomes" id="UP000218418"/>
    </source>
</evidence>
<protein>
    <recommendedName>
        <fullName evidence="13">MscS mechanosensitive ion channel</fullName>
    </recommendedName>
</protein>
<dbReference type="GO" id="GO:0008381">
    <property type="term" value="F:mechanosensitive monoatomic ion channel activity"/>
    <property type="evidence" value="ECO:0007669"/>
    <property type="project" value="InterPro"/>
</dbReference>
<evidence type="ECO:0000259" key="10">
    <source>
        <dbReference type="Pfam" id="PF21082"/>
    </source>
</evidence>
<dbReference type="Proteomes" id="UP000218418">
    <property type="component" value="Chromosome"/>
</dbReference>
<keyword evidence="5 8" id="KW-1133">Transmembrane helix</keyword>
<feature type="transmembrane region" description="Helical" evidence="8">
    <location>
        <begin position="340"/>
        <end position="357"/>
    </location>
</feature>
<accession>A0A1Z4LRB7</accession>
<evidence type="ECO:0000256" key="4">
    <source>
        <dbReference type="ARBA" id="ARBA00022692"/>
    </source>
</evidence>
<reference evidence="11 12" key="1">
    <citation type="submission" date="2017-06" db="EMBL/GenBank/DDBJ databases">
        <title>Genome sequencing of cyanobaciteial culture collection at National Institute for Environmental Studies (NIES).</title>
        <authorList>
            <person name="Hirose Y."/>
            <person name="Shimura Y."/>
            <person name="Fujisawa T."/>
            <person name="Nakamura Y."/>
            <person name="Kawachi M."/>
        </authorList>
    </citation>
    <scope>NUCLEOTIDE SEQUENCE [LARGE SCALE GENOMIC DNA]</scope>
    <source>
        <strain evidence="11 12">NIES-267</strain>
    </source>
</reference>
<feature type="coiled-coil region" evidence="7">
    <location>
        <begin position="69"/>
        <end position="96"/>
    </location>
</feature>
<dbReference type="PANTHER" id="PTHR30460:SF0">
    <property type="entry name" value="MODERATE CONDUCTANCE MECHANOSENSITIVE CHANNEL YBIO"/>
    <property type="match status" value="1"/>
</dbReference>
<dbReference type="Pfam" id="PF00924">
    <property type="entry name" value="MS_channel_2nd"/>
    <property type="match status" value="1"/>
</dbReference>
<evidence type="ECO:0000256" key="6">
    <source>
        <dbReference type="ARBA" id="ARBA00023136"/>
    </source>
</evidence>
<dbReference type="SUPFAM" id="SSF82689">
    <property type="entry name" value="Mechanosensitive channel protein MscS (YggB), C-terminal domain"/>
    <property type="match status" value="1"/>
</dbReference>
<dbReference type="AlphaFoldDB" id="A0A1Z4LRB7"/>
<feature type="transmembrane region" description="Helical" evidence="8">
    <location>
        <begin position="251"/>
        <end position="276"/>
    </location>
</feature>
<organism evidence="11 12">
    <name type="scientific">Calothrix parasitica NIES-267</name>
    <dbReference type="NCBI Taxonomy" id="1973488"/>
    <lineage>
        <taxon>Bacteria</taxon>
        <taxon>Bacillati</taxon>
        <taxon>Cyanobacteriota</taxon>
        <taxon>Cyanophyceae</taxon>
        <taxon>Nostocales</taxon>
        <taxon>Calotrichaceae</taxon>
        <taxon>Calothrix</taxon>
    </lineage>
</organism>
<feature type="transmembrane region" description="Helical" evidence="8">
    <location>
        <begin position="225"/>
        <end position="245"/>
    </location>
</feature>
<dbReference type="InterPro" id="IPR006685">
    <property type="entry name" value="MscS_channel_2nd"/>
</dbReference>
<evidence type="ECO:0000256" key="8">
    <source>
        <dbReference type="SAM" id="Phobius"/>
    </source>
</evidence>
<dbReference type="OrthoDB" id="9809206at2"/>
<keyword evidence="4 8" id="KW-0812">Transmembrane</keyword>
<dbReference type="InterPro" id="IPR011066">
    <property type="entry name" value="MscS_channel_C_sf"/>
</dbReference>
<dbReference type="Gene3D" id="2.30.30.60">
    <property type="match status" value="1"/>
</dbReference>
<keyword evidence="3" id="KW-1003">Cell membrane</keyword>
<keyword evidence="7" id="KW-0175">Coiled coil</keyword>
<feature type="domain" description="Mechanosensitive ion channel MscS" evidence="9">
    <location>
        <begin position="361"/>
        <end position="424"/>
    </location>
</feature>
<keyword evidence="6 8" id="KW-0472">Membrane</keyword>
<name>A0A1Z4LRB7_9CYAN</name>
<keyword evidence="12" id="KW-1185">Reference proteome</keyword>
<dbReference type="FunFam" id="3.30.70.100:FF:000018">
    <property type="entry name" value="MscS mechanosensitive ion channel"/>
    <property type="match status" value="1"/>
</dbReference>
<proteinExistence type="inferred from homology"/>
<evidence type="ECO:0000256" key="1">
    <source>
        <dbReference type="ARBA" id="ARBA00004651"/>
    </source>
</evidence>